<evidence type="ECO:0000259" key="6">
    <source>
        <dbReference type="Pfam" id="PF05065"/>
    </source>
</evidence>
<dbReference type="NCBIfam" id="TIGR01543">
    <property type="entry name" value="proheadase_HK97"/>
    <property type="match status" value="1"/>
</dbReference>
<sequence length="523" mass="56611">MSDRLEIKAALSVTDTGEITGIAWPFGKPDRVGDVIEKGAITTPDTLPMLFGHDQSQVIGVWDEITEDDTGLTVKGKLLIEDVERAREVRAMIRSKAVSGLSIGFVTTKATRNAKGRNITALSLHEISVVAVPCHPDAQITSLKSDGTPMTQEKPNMEKEEIEQMIADAVAGVANDAPQADTKAFEAVQKRLDAIEAKAARPQAVHITQGEDNTETKAFGNFLRRGVERMAPEEIKALTVGTDANGGYLAPEQFGSELIKLLREFSPIRNYAKVIQIAAPSITYPRRLTGTQAAWVTETGNRTASGMTFEQVSMTPHELATFTDVSNALLEDNVYNLEGELLADFAESFAKTEGLSFVKGTGTGQPNGIMTATGIQEIKTGVAANFPASNPADVLIAMFHKIASTFAQNAVWMMNRNTLSIVRQWKDGNGRYLVIDPISEGAPATLLGRPIVEMPDMDDIGAGTSPILFGDMSGYRIIDRVGLTTLRDPYSLATNGQVRFHARKRVGADLTHPDRFIKLKVAA</sequence>
<dbReference type="GO" id="GO:0006508">
    <property type="term" value="P:proteolysis"/>
    <property type="evidence" value="ECO:0007669"/>
    <property type="project" value="UniProtKB-KW"/>
</dbReference>
<comment type="subcellular location">
    <subcellularLocation>
        <location evidence="1">Virion</location>
    </subcellularLocation>
</comment>
<dbReference type="NCBIfam" id="TIGR01554">
    <property type="entry name" value="major_cap_HK97"/>
    <property type="match status" value="1"/>
</dbReference>
<evidence type="ECO:0000313" key="7">
    <source>
        <dbReference type="EMBL" id="PVA06118.1"/>
    </source>
</evidence>
<dbReference type="InterPro" id="IPR024455">
    <property type="entry name" value="Phage_capsid"/>
</dbReference>
<dbReference type="SUPFAM" id="SSF56563">
    <property type="entry name" value="Major capsid protein gp5"/>
    <property type="match status" value="1"/>
</dbReference>
<dbReference type="Proteomes" id="UP000244817">
    <property type="component" value="Unassembled WGS sequence"/>
</dbReference>
<reference evidence="7 8" key="1">
    <citation type="submission" date="2018-04" db="EMBL/GenBank/DDBJ databases">
        <title>Pelagivirga bohaiensis gen. nov., sp. nov., a bacterium isolated from the Bohai Sea.</title>
        <authorList>
            <person name="Ji X."/>
        </authorList>
    </citation>
    <scope>NUCLEOTIDE SEQUENCE [LARGE SCALE GENOMIC DNA]</scope>
    <source>
        <strain evidence="7 8">BH-SD16</strain>
    </source>
</reference>
<accession>A0A2T7FVE0</accession>
<evidence type="ECO:0000256" key="3">
    <source>
        <dbReference type="ARBA" id="ARBA00022670"/>
    </source>
</evidence>
<dbReference type="EMBL" id="QCYG01000007">
    <property type="protein sequence ID" value="PVA06118.1"/>
    <property type="molecule type" value="Genomic_DNA"/>
</dbReference>
<evidence type="ECO:0000256" key="4">
    <source>
        <dbReference type="ARBA" id="ARBA00022801"/>
    </source>
</evidence>
<evidence type="ECO:0000259" key="5">
    <source>
        <dbReference type="Pfam" id="PF04586"/>
    </source>
</evidence>
<keyword evidence="2" id="KW-1188">Viral release from host cell</keyword>
<dbReference type="InterPro" id="IPR006433">
    <property type="entry name" value="Prohead_protease"/>
</dbReference>
<feature type="domain" description="Phage capsid-like C-terminal" evidence="6">
    <location>
        <begin position="246"/>
        <end position="520"/>
    </location>
</feature>
<name>A0A2T7FVE0_9RHOB</name>
<dbReference type="Gene3D" id="3.30.2400.10">
    <property type="entry name" value="Major capsid protein gp5"/>
    <property type="match status" value="1"/>
</dbReference>
<keyword evidence="8" id="KW-1185">Reference proteome</keyword>
<dbReference type="InterPro" id="IPR054613">
    <property type="entry name" value="Peptidase_S78_dom"/>
</dbReference>
<dbReference type="OrthoDB" id="9804926at2"/>
<dbReference type="Pfam" id="PF05065">
    <property type="entry name" value="Phage_capsid"/>
    <property type="match status" value="1"/>
</dbReference>
<dbReference type="RefSeq" id="WP_108641486.1">
    <property type="nucleotide sequence ID" value="NZ_QCYG01000007.1"/>
</dbReference>
<dbReference type="Pfam" id="PF04586">
    <property type="entry name" value="Peptidase_S78"/>
    <property type="match status" value="1"/>
</dbReference>
<evidence type="ECO:0000256" key="2">
    <source>
        <dbReference type="ARBA" id="ARBA00022612"/>
    </source>
</evidence>
<keyword evidence="3" id="KW-0645">Protease</keyword>
<dbReference type="AlphaFoldDB" id="A0A2T7FVE0"/>
<gene>
    <name evidence="7" type="ORF">DC363_12465</name>
</gene>
<organism evidence="7 8">
    <name type="scientific">Thalassorhabdomicrobium marinisediminis</name>
    <dbReference type="NCBI Taxonomy" id="2170577"/>
    <lineage>
        <taxon>Bacteria</taxon>
        <taxon>Pseudomonadati</taxon>
        <taxon>Pseudomonadota</taxon>
        <taxon>Alphaproteobacteria</taxon>
        <taxon>Rhodobacterales</taxon>
        <taxon>Paracoccaceae</taxon>
        <taxon>Thalassorhabdomicrobium</taxon>
    </lineage>
</organism>
<evidence type="ECO:0000313" key="8">
    <source>
        <dbReference type="Proteomes" id="UP000244817"/>
    </source>
</evidence>
<proteinExistence type="predicted"/>
<feature type="domain" description="Prohead serine protease" evidence="5">
    <location>
        <begin position="8"/>
        <end position="149"/>
    </location>
</feature>
<keyword evidence="4" id="KW-0378">Hydrolase</keyword>
<comment type="caution">
    <text evidence="7">The sequence shown here is derived from an EMBL/GenBank/DDBJ whole genome shotgun (WGS) entry which is preliminary data.</text>
</comment>
<dbReference type="GO" id="GO:0008233">
    <property type="term" value="F:peptidase activity"/>
    <property type="evidence" value="ECO:0007669"/>
    <property type="project" value="UniProtKB-KW"/>
</dbReference>
<dbReference type="InterPro" id="IPR054612">
    <property type="entry name" value="Phage_capsid-like_C"/>
</dbReference>
<dbReference type="Gene3D" id="3.30.2320.10">
    <property type="entry name" value="hypothetical protein PF0899 domain"/>
    <property type="match status" value="1"/>
</dbReference>
<evidence type="ECO:0000256" key="1">
    <source>
        <dbReference type="ARBA" id="ARBA00004328"/>
    </source>
</evidence>
<protein>
    <submittedName>
        <fullName evidence="7">Phage major capsid protein</fullName>
    </submittedName>
</protein>